<evidence type="ECO:0000256" key="7">
    <source>
        <dbReference type="ARBA" id="ARBA00022617"/>
    </source>
</evidence>
<dbReference type="GO" id="GO:0017157">
    <property type="term" value="P:regulation of exocytosis"/>
    <property type="evidence" value="ECO:0007669"/>
    <property type="project" value="TreeGrafter"/>
</dbReference>
<feature type="compositionally biased region" description="Low complexity" evidence="17">
    <location>
        <begin position="1"/>
        <end position="11"/>
    </location>
</feature>
<dbReference type="Gene3D" id="3.40.525.10">
    <property type="entry name" value="CRAL-TRIO lipid binding domain"/>
    <property type="match status" value="1"/>
</dbReference>
<dbReference type="PANTHER" id="PTHR47669">
    <property type="entry name" value="PHOSPHATIDYLINOSITOL TRANSFER PROTEIN SFH5"/>
    <property type="match status" value="1"/>
</dbReference>
<keyword evidence="13 16" id="KW-0472">Membrane</keyword>
<comment type="subcellular location">
    <subcellularLocation>
        <location evidence="16">Cytoplasm</location>
    </subcellularLocation>
    <subcellularLocation>
        <location evidence="2 16">Endoplasmic reticulum membrane</location>
        <topology evidence="2 16">Peripheral membrane protein</topology>
    </subcellularLocation>
    <subcellularLocation>
        <location evidence="16">Microsome membrane</location>
        <topology evidence="16">Peripheral membrane protein</topology>
    </subcellularLocation>
</comment>
<feature type="compositionally biased region" description="Basic and acidic residues" evidence="17">
    <location>
        <begin position="87"/>
        <end position="98"/>
    </location>
</feature>
<dbReference type="GO" id="GO:0008526">
    <property type="term" value="F:phosphatidylinositol transfer activity"/>
    <property type="evidence" value="ECO:0007669"/>
    <property type="project" value="UniProtKB-UniRule"/>
</dbReference>
<dbReference type="GO" id="GO:0046872">
    <property type="term" value="F:metal ion binding"/>
    <property type="evidence" value="ECO:0007669"/>
    <property type="project" value="UniProtKB-KW"/>
</dbReference>
<evidence type="ECO:0000256" key="3">
    <source>
        <dbReference type="ARBA" id="ARBA00006667"/>
    </source>
</evidence>
<evidence type="ECO:0000256" key="5">
    <source>
        <dbReference type="ARBA" id="ARBA00022448"/>
    </source>
</evidence>
<reference evidence="19 20" key="1">
    <citation type="submission" date="2015-06" db="EMBL/GenBank/DDBJ databases">
        <title>Survival trade-offs in plant roots during colonization by closely related pathogenic and mutualistic fungi.</title>
        <authorList>
            <person name="Hacquard S."/>
            <person name="Kracher B."/>
            <person name="Hiruma K."/>
            <person name="Weinman A."/>
            <person name="Muench P."/>
            <person name="Garrido Oter R."/>
            <person name="Ver Loren van Themaat E."/>
            <person name="Dallerey J.-F."/>
            <person name="Damm U."/>
            <person name="Henrissat B."/>
            <person name="Lespinet O."/>
            <person name="Thon M."/>
            <person name="Kemen E."/>
            <person name="McHardy A.C."/>
            <person name="Schulze-Lefert P."/>
            <person name="O'Connell R.J."/>
        </authorList>
    </citation>
    <scope>NUCLEOTIDE SEQUENCE [LARGE SCALE GENOMIC DNA]</scope>
    <source>
        <strain evidence="19 20">0861</strain>
    </source>
</reference>
<dbReference type="InterPro" id="IPR011074">
    <property type="entry name" value="CRAL/TRIO_N_dom"/>
</dbReference>
<dbReference type="PROSITE" id="PS50191">
    <property type="entry name" value="CRAL_TRIO"/>
    <property type="match status" value="1"/>
</dbReference>
<evidence type="ECO:0000313" key="19">
    <source>
        <dbReference type="EMBL" id="KZL63783.1"/>
    </source>
</evidence>
<organism evidence="19 20">
    <name type="scientific">Colletotrichum tofieldiae</name>
    <dbReference type="NCBI Taxonomy" id="708197"/>
    <lineage>
        <taxon>Eukaryota</taxon>
        <taxon>Fungi</taxon>
        <taxon>Dikarya</taxon>
        <taxon>Ascomycota</taxon>
        <taxon>Pezizomycotina</taxon>
        <taxon>Sordariomycetes</taxon>
        <taxon>Hypocreomycetidae</taxon>
        <taxon>Glomerellales</taxon>
        <taxon>Glomerellaceae</taxon>
        <taxon>Colletotrichum</taxon>
        <taxon>Colletotrichum spaethianum species complex</taxon>
    </lineage>
</organism>
<feature type="compositionally biased region" description="Pro residues" evidence="17">
    <location>
        <begin position="12"/>
        <end position="28"/>
    </location>
</feature>
<dbReference type="SUPFAM" id="SSF46938">
    <property type="entry name" value="CRAL/TRIO N-terminal domain"/>
    <property type="match status" value="1"/>
</dbReference>
<dbReference type="InterPro" id="IPR036865">
    <property type="entry name" value="CRAL-TRIO_dom_sf"/>
</dbReference>
<keyword evidence="8" id="KW-0479">Metal-binding</keyword>
<evidence type="ECO:0000313" key="20">
    <source>
        <dbReference type="Proteomes" id="UP000076552"/>
    </source>
</evidence>
<dbReference type="SUPFAM" id="SSF52087">
    <property type="entry name" value="CRAL/TRIO domain"/>
    <property type="match status" value="1"/>
</dbReference>
<evidence type="ECO:0000256" key="13">
    <source>
        <dbReference type="ARBA" id="ARBA00023136"/>
    </source>
</evidence>
<dbReference type="Pfam" id="PF00650">
    <property type="entry name" value="CRAL_TRIO"/>
    <property type="match status" value="1"/>
</dbReference>
<dbReference type="Pfam" id="PF03765">
    <property type="entry name" value="CRAL_TRIO_N"/>
    <property type="match status" value="1"/>
</dbReference>
<dbReference type="GO" id="GO:0005789">
    <property type="term" value="C:endoplasmic reticulum membrane"/>
    <property type="evidence" value="ECO:0007669"/>
    <property type="project" value="UniProtKB-SubCell"/>
</dbReference>
<keyword evidence="12 16" id="KW-0445">Lipid transport</keyword>
<gene>
    <name evidence="19" type="ORF">CT0861_11646</name>
</gene>
<sequence length="467" mass="49108">MSAQTTDTAVPAPAPAAAPAPTAVPEPQPAAAAPAADPTSAPAAPAVAADAAPEVTTTAAAAAAPQQQQQQQTEQTAPTGQNTEETAEVKPAAEKPVEKTQTPLTSLFAKLPGILSEAKHNEMWGVQLSDGTHVPTTVVLQKFLRANDDDVSKAADQLQKALVWRRDTNPGKLLDDVSFDKKKFDELGYVTTHKDAQGKEMIITWNIYGAVKDKKTTFGNVDEFIKWRAALMELSVRKLSLDKVQTAIPDGGEDPYQMIQVHDYLNVSFLRMDPAVKAASSETIKVFAMAYPELLVHKYFVNIPALMGWVFKAMKVFLAPKTVAKFHPLGYGSELAVELPAYKDSLPKDYGGNGESIKITGQTVKLADAAPAAPAEKPATEATPTPAAPATEAPAPAATETKAAEPASVTTPAVATAEPVAAPQPEKAAEAAPTAVAGPEETEVPNVADLSINDKAETKEEAKPAAS</sequence>
<dbReference type="InterPro" id="IPR036273">
    <property type="entry name" value="CRAL/TRIO_N_dom_sf"/>
</dbReference>
<evidence type="ECO:0000256" key="10">
    <source>
        <dbReference type="ARBA" id="ARBA00022848"/>
    </source>
</evidence>
<comment type="similarity">
    <text evidence="3 16">Belongs to the SFH5 family.</text>
</comment>
<dbReference type="PANTHER" id="PTHR47669:SF1">
    <property type="entry name" value="PHOSPHATIDYLINOSITOL TRANSFER PROTEIN SFH5"/>
    <property type="match status" value="1"/>
</dbReference>
<evidence type="ECO:0000256" key="17">
    <source>
        <dbReference type="SAM" id="MobiDB-lite"/>
    </source>
</evidence>
<evidence type="ECO:0000256" key="4">
    <source>
        <dbReference type="ARBA" id="ARBA00018320"/>
    </source>
</evidence>
<dbReference type="GO" id="GO:0032541">
    <property type="term" value="C:cortical endoplasmic reticulum"/>
    <property type="evidence" value="ECO:0007669"/>
    <property type="project" value="TreeGrafter"/>
</dbReference>
<dbReference type="SMART" id="SM00516">
    <property type="entry name" value="SEC14"/>
    <property type="match status" value="1"/>
</dbReference>
<feature type="domain" description="CRAL-TRIO" evidence="18">
    <location>
        <begin position="174"/>
        <end position="358"/>
    </location>
</feature>
<comment type="catalytic activity">
    <reaction evidence="14">
        <text>a 1,2-diacyl-sn-glycero-3-phospho-(1D-myo-inositol)(in) = a 1,2-diacyl-sn-glycero-3-phospho-(1D-myo-inositol)(out)</text>
        <dbReference type="Rhea" id="RHEA:38691"/>
        <dbReference type="ChEBI" id="CHEBI:57880"/>
    </reaction>
    <physiologicalReaction direction="left-to-right" evidence="14">
        <dbReference type="Rhea" id="RHEA:38692"/>
    </physiologicalReaction>
</comment>
<dbReference type="GO" id="GO:0005886">
    <property type="term" value="C:plasma membrane"/>
    <property type="evidence" value="ECO:0007669"/>
    <property type="project" value="TreeGrafter"/>
</dbReference>
<keyword evidence="10 16" id="KW-0492">Microsome</keyword>
<dbReference type="InterPro" id="IPR001251">
    <property type="entry name" value="CRAL-TRIO_dom"/>
</dbReference>
<name>A0A161VYF2_9PEZI</name>
<dbReference type="CDD" id="cd00170">
    <property type="entry name" value="SEC14"/>
    <property type="match status" value="1"/>
</dbReference>
<comment type="function">
    <text evidence="15">Non-classical phosphatidylinositol (PtdIns) transfer protein (PITP), which exhibits PtdIns-binding/transfer activity in the absence of detectable PtdCho-binding/transfer activity. Regulates PtdIns(4,5)P2 homeostasis at the plasma membrane. Heme-binding protein that may play a role in organic oxidant-induced stress responses.</text>
</comment>
<feature type="compositionally biased region" description="Low complexity" evidence="17">
    <location>
        <begin position="29"/>
        <end position="79"/>
    </location>
</feature>
<keyword evidence="9 16" id="KW-0256">Endoplasmic reticulum</keyword>
<feature type="compositionally biased region" description="Low complexity" evidence="17">
    <location>
        <begin position="369"/>
        <end position="439"/>
    </location>
</feature>
<dbReference type="STRING" id="708197.A0A161VYF2"/>
<feature type="region of interest" description="Disordered" evidence="17">
    <location>
        <begin position="1"/>
        <end position="101"/>
    </location>
</feature>
<keyword evidence="6 16" id="KW-0963">Cytoplasm</keyword>
<dbReference type="GO" id="GO:0005829">
    <property type="term" value="C:cytosol"/>
    <property type="evidence" value="ECO:0007669"/>
    <property type="project" value="TreeGrafter"/>
</dbReference>
<accession>A0A161VYF2</accession>
<comment type="cofactor">
    <cofactor evidence="1">
        <name>heme b</name>
        <dbReference type="ChEBI" id="CHEBI:60344"/>
    </cofactor>
</comment>
<keyword evidence="5 16" id="KW-0813">Transport</keyword>
<keyword evidence="7" id="KW-0349">Heme</keyword>
<evidence type="ECO:0000256" key="16">
    <source>
        <dbReference type="RuleBase" id="RU367059"/>
    </source>
</evidence>
<evidence type="ECO:0000256" key="15">
    <source>
        <dbReference type="ARBA" id="ARBA00024180"/>
    </source>
</evidence>
<evidence type="ECO:0000256" key="1">
    <source>
        <dbReference type="ARBA" id="ARBA00001970"/>
    </source>
</evidence>
<feature type="region of interest" description="Disordered" evidence="17">
    <location>
        <begin position="368"/>
        <end position="467"/>
    </location>
</feature>
<evidence type="ECO:0000256" key="8">
    <source>
        <dbReference type="ARBA" id="ARBA00022723"/>
    </source>
</evidence>
<evidence type="ECO:0000256" key="6">
    <source>
        <dbReference type="ARBA" id="ARBA00022490"/>
    </source>
</evidence>
<keyword evidence="11" id="KW-0408">Iron</keyword>
<evidence type="ECO:0000259" key="18">
    <source>
        <dbReference type="PROSITE" id="PS50191"/>
    </source>
</evidence>
<evidence type="ECO:0000256" key="11">
    <source>
        <dbReference type="ARBA" id="ARBA00023004"/>
    </source>
</evidence>
<dbReference type="AlphaFoldDB" id="A0A161VYF2"/>
<evidence type="ECO:0000256" key="2">
    <source>
        <dbReference type="ARBA" id="ARBA00004406"/>
    </source>
</evidence>
<keyword evidence="20" id="KW-1185">Reference proteome</keyword>
<proteinExistence type="inferred from homology"/>
<dbReference type="GO" id="GO:0043001">
    <property type="term" value="P:Golgi to plasma membrane protein transport"/>
    <property type="evidence" value="ECO:0007669"/>
    <property type="project" value="TreeGrafter"/>
</dbReference>
<dbReference type="InterPro" id="IPR042938">
    <property type="entry name" value="Sfh5"/>
</dbReference>
<protein>
    <recommendedName>
        <fullName evidence="4 16">Phosphatidylinositol transfer protein SFH5</fullName>
        <shortName evidence="16">PITP SFH5</shortName>
    </recommendedName>
</protein>
<dbReference type="Proteomes" id="UP000076552">
    <property type="component" value="Unassembled WGS sequence"/>
</dbReference>
<evidence type="ECO:0000256" key="14">
    <source>
        <dbReference type="ARBA" id="ARBA00024146"/>
    </source>
</evidence>
<evidence type="ECO:0000256" key="9">
    <source>
        <dbReference type="ARBA" id="ARBA00022824"/>
    </source>
</evidence>
<dbReference type="EMBL" id="LFIV01000319">
    <property type="protein sequence ID" value="KZL63783.1"/>
    <property type="molecule type" value="Genomic_DNA"/>
</dbReference>
<feature type="compositionally biased region" description="Basic and acidic residues" evidence="17">
    <location>
        <begin position="452"/>
        <end position="467"/>
    </location>
</feature>
<comment type="caution">
    <text evidence="19">The sequence shown here is derived from an EMBL/GenBank/DDBJ whole genome shotgun (WGS) entry which is preliminary data.</text>
</comment>
<evidence type="ECO:0000256" key="12">
    <source>
        <dbReference type="ARBA" id="ARBA00023055"/>
    </source>
</evidence>